<dbReference type="GO" id="GO:0044716">
    <property type="term" value="F:8-oxo-GDP phosphatase activity"/>
    <property type="evidence" value="ECO:0007669"/>
    <property type="project" value="TreeGrafter"/>
</dbReference>
<evidence type="ECO:0000256" key="9">
    <source>
        <dbReference type="ARBA" id="ARBA00023204"/>
    </source>
</evidence>
<keyword evidence="4" id="KW-0235">DNA replication</keyword>
<dbReference type="InterPro" id="IPR015797">
    <property type="entry name" value="NUDIX_hydrolase-like_dom_sf"/>
</dbReference>
<evidence type="ECO:0000256" key="1">
    <source>
        <dbReference type="ARBA" id="ARBA00001946"/>
    </source>
</evidence>
<evidence type="ECO:0000256" key="2">
    <source>
        <dbReference type="ARBA" id="ARBA00005582"/>
    </source>
</evidence>
<evidence type="ECO:0000256" key="11">
    <source>
        <dbReference type="ARBA" id="ARBA00038905"/>
    </source>
</evidence>
<evidence type="ECO:0000256" key="4">
    <source>
        <dbReference type="ARBA" id="ARBA00022705"/>
    </source>
</evidence>
<evidence type="ECO:0000256" key="3">
    <source>
        <dbReference type="ARBA" id="ARBA00022457"/>
    </source>
</evidence>
<dbReference type="PANTHER" id="PTHR47707">
    <property type="entry name" value="8-OXO-DGTP DIPHOSPHATASE"/>
    <property type="match status" value="1"/>
</dbReference>
<reference evidence="13 14" key="1">
    <citation type="submission" date="2019-06" db="EMBL/GenBank/DDBJ databases">
        <title>Sequencing the genomes of 1000 actinobacteria strains.</title>
        <authorList>
            <person name="Klenk H.-P."/>
        </authorList>
    </citation>
    <scope>NUCLEOTIDE SEQUENCE [LARGE SCALE GENOMIC DNA]</scope>
    <source>
        <strain evidence="13 14">DSM 18935</strain>
    </source>
</reference>
<dbReference type="AlphaFoldDB" id="A0A560WGC2"/>
<dbReference type="GO" id="GO:0044715">
    <property type="term" value="F:8-oxo-dGDP phosphatase activity"/>
    <property type="evidence" value="ECO:0007669"/>
    <property type="project" value="TreeGrafter"/>
</dbReference>
<comment type="cofactor">
    <cofactor evidence="1">
        <name>Mg(2+)</name>
        <dbReference type="ChEBI" id="CHEBI:18420"/>
    </cofactor>
</comment>
<evidence type="ECO:0000256" key="5">
    <source>
        <dbReference type="ARBA" id="ARBA00022723"/>
    </source>
</evidence>
<evidence type="ECO:0000256" key="7">
    <source>
        <dbReference type="ARBA" id="ARBA00022801"/>
    </source>
</evidence>
<proteinExistence type="inferred from homology"/>
<dbReference type="InterPro" id="IPR047127">
    <property type="entry name" value="MutT-like"/>
</dbReference>
<dbReference type="PANTHER" id="PTHR47707:SF1">
    <property type="entry name" value="NUDIX HYDROLASE FAMILY PROTEIN"/>
    <property type="match status" value="1"/>
</dbReference>
<dbReference type="GO" id="GO:0035539">
    <property type="term" value="F:8-oxo-7,8-dihydrodeoxyguanosine triphosphate pyrophosphatase activity"/>
    <property type="evidence" value="ECO:0007669"/>
    <property type="project" value="UniProtKB-EC"/>
</dbReference>
<dbReference type="PRINTS" id="PR00502">
    <property type="entry name" value="NUDIXFAMILY"/>
</dbReference>
<keyword evidence="14" id="KW-1185">Reference proteome</keyword>
<comment type="caution">
    <text evidence="13">The sequence shown here is derived from an EMBL/GenBank/DDBJ whole genome shotgun (WGS) entry which is preliminary data.</text>
</comment>
<keyword evidence="9" id="KW-0234">DNA repair</keyword>
<comment type="similarity">
    <text evidence="2">Belongs to the Nudix hydrolase family.</text>
</comment>
<dbReference type="InterPro" id="IPR020476">
    <property type="entry name" value="Nudix_hydrolase"/>
</dbReference>
<dbReference type="CDD" id="cd03425">
    <property type="entry name" value="NUDIX_MutT_NudA_like"/>
    <property type="match status" value="1"/>
</dbReference>
<evidence type="ECO:0000313" key="14">
    <source>
        <dbReference type="Proteomes" id="UP000315628"/>
    </source>
</evidence>
<dbReference type="GO" id="GO:0006260">
    <property type="term" value="P:DNA replication"/>
    <property type="evidence" value="ECO:0007669"/>
    <property type="project" value="UniProtKB-KW"/>
</dbReference>
<evidence type="ECO:0000256" key="8">
    <source>
        <dbReference type="ARBA" id="ARBA00022842"/>
    </source>
</evidence>
<dbReference type="Pfam" id="PF00293">
    <property type="entry name" value="NUDIX"/>
    <property type="match status" value="1"/>
</dbReference>
<comment type="catalytic activity">
    <reaction evidence="10">
        <text>8-oxo-dGTP + H2O = 8-oxo-dGMP + diphosphate + H(+)</text>
        <dbReference type="Rhea" id="RHEA:31575"/>
        <dbReference type="ChEBI" id="CHEBI:15377"/>
        <dbReference type="ChEBI" id="CHEBI:15378"/>
        <dbReference type="ChEBI" id="CHEBI:33019"/>
        <dbReference type="ChEBI" id="CHEBI:63224"/>
        <dbReference type="ChEBI" id="CHEBI:77896"/>
        <dbReference type="EC" id="3.6.1.55"/>
    </reaction>
</comment>
<gene>
    <name evidence="13" type="ORF">FB557_0269</name>
</gene>
<keyword evidence="7" id="KW-0378">Hydrolase</keyword>
<keyword evidence="5" id="KW-0479">Metal-binding</keyword>
<dbReference type="PROSITE" id="PS51462">
    <property type="entry name" value="NUDIX"/>
    <property type="match status" value="1"/>
</dbReference>
<keyword evidence="8" id="KW-0460">Magnesium</keyword>
<keyword evidence="3" id="KW-0515">Mutator protein</keyword>
<evidence type="ECO:0000256" key="6">
    <source>
        <dbReference type="ARBA" id="ARBA00022763"/>
    </source>
</evidence>
<dbReference type="GO" id="GO:0006281">
    <property type="term" value="P:DNA repair"/>
    <property type="evidence" value="ECO:0007669"/>
    <property type="project" value="UniProtKB-KW"/>
</dbReference>
<feature type="domain" description="Nudix hydrolase" evidence="12">
    <location>
        <begin position="3"/>
        <end position="120"/>
    </location>
</feature>
<dbReference type="RefSeq" id="WP_144854936.1">
    <property type="nucleotide sequence ID" value="NZ_BAAAYT010000006.1"/>
</dbReference>
<organism evidence="13 14">
    <name type="scientific">Marihabitans asiaticum</name>
    <dbReference type="NCBI Taxonomy" id="415218"/>
    <lineage>
        <taxon>Bacteria</taxon>
        <taxon>Bacillati</taxon>
        <taxon>Actinomycetota</taxon>
        <taxon>Actinomycetes</taxon>
        <taxon>Micrococcales</taxon>
        <taxon>Intrasporangiaceae</taxon>
        <taxon>Marihabitans</taxon>
    </lineage>
</organism>
<name>A0A560WGC2_9MICO</name>
<dbReference type="EC" id="3.6.1.55" evidence="11"/>
<dbReference type="Proteomes" id="UP000315628">
    <property type="component" value="Unassembled WGS sequence"/>
</dbReference>
<dbReference type="Gene3D" id="3.90.79.10">
    <property type="entry name" value="Nucleoside Triphosphate Pyrophosphohydrolase"/>
    <property type="match status" value="1"/>
</dbReference>
<sequence>MSKEIRVVGAVIVEGGKVLCVQRSSRGVFPGKWEFPGGKIECGEAPRDALAREIREELDCVVRIDDEVTTTRHEYSFGVVTLTTFWCRLASGTPRLVEHVAQVWLSPRQIVGLDWAPADI</sequence>
<keyword evidence="6" id="KW-0227">DNA damage</keyword>
<protein>
    <recommendedName>
        <fullName evidence="11">8-oxo-dGTP diphosphatase</fullName>
        <ecNumber evidence="11">3.6.1.55</ecNumber>
    </recommendedName>
</protein>
<evidence type="ECO:0000259" key="12">
    <source>
        <dbReference type="PROSITE" id="PS51462"/>
    </source>
</evidence>
<evidence type="ECO:0000256" key="10">
    <source>
        <dbReference type="ARBA" id="ARBA00035861"/>
    </source>
</evidence>
<dbReference type="InterPro" id="IPR000086">
    <property type="entry name" value="NUDIX_hydrolase_dom"/>
</dbReference>
<accession>A0A560WGC2</accession>
<dbReference type="GO" id="GO:0046872">
    <property type="term" value="F:metal ion binding"/>
    <property type="evidence" value="ECO:0007669"/>
    <property type="project" value="UniProtKB-KW"/>
</dbReference>
<dbReference type="EMBL" id="VIUW01000001">
    <property type="protein sequence ID" value="TWD16733.1"/>
    <property type="molecule type" value="Genomic_DNA"/>
</dbReference>
<dbReference type="SUPFAM" id="SSF55811">
    <property type="entry name" value="Nudix"/>
    <property type="match status" value="1"/>
</dbReference>
<dbReference type="GO" id="GO:0008413">
    <property type="term" value="F:8-oxo-7,8-dihydroguanosine triphosphate pyrophosphatase activity"/>
    <property type="evidence" value="ECO:0007669"/>
    <property type="project" value="TreeGrafter"/>
</dbReference>
<dbReference type="OrthoDB" id="9804442at2"/>
<evidence type="ECO:0000313" key="13">
    <source>
        <dbReference type="EMBL" id="TWD16733.1"/>
    </source>
</evidence>